<evidence type="ECO:0000256" key="5">
    <source>
        <dbReference type="ARBA" id="ARBA00023128"/>
    </source>
</evidence>
<accession>A0A7S4BMJ6</accession>
<comment type="subcellular location">
    <subcellularLocation>
        <location evidence="1 7">Mitochondrion</location>
    </subcellularLocation>
</comment>
<dbReference type="PANTHER" id="PTHR12049:SF7">
    <property type="entry name" value="PROTEIN ARGININE METHYLTRANSFERASE NDUFAF7, MITOCHONDRIAL"/>
    <property type="match status" value="1"/>
</dbReference>
<dbReference type="GO" id="GO:0035243">
    <property type="term" value="F:protein-arginine omega-N symmetric methyltransferase activity"/>
    <property type="evidence" value="ECO:0007669"/>
    <property type="project" value="UniProtKB-EC"/>
</dbReference>
<evidence type="ECO:0000256" key="3">
    <source>
        <dbReference type="ARBA" id="ARBA00022603"/>
    </source>
</evidence>
<dbReference type="InterPro" id="IPR038375">
    <property type="entry name" value="NDUFAF7_sf"/>
</dbReference>
<dbReference type="InterPro" id="IPR003788">
    <property type="entry name" value="NDUFAF7"/>
</dbReference>
<evidence type="ECO:0000256" key="1">
    <source>
        <dbReference type="ARBA" id="ARBA00004173"/>
    </source>
</evidence>
<organism evidence="9">
    <name type="scientific">Chrysotila carterae</name>
    <name type="common">Marine alga</name>
    <name type="synonym">Syracosphaera carterae</name>
    <dbReference type="NCBI Taxonomy" id="13221"/>
    <lineage>
        <taxon>Eukaryota</taxon>
        <taxon>Haptista</taxon>
        <taxon>Haptophyta</taxon>
        <taxon>Prymnesiophyceae</taxon>
        <taxon>Isochrysidales</taxon>
        <taxon>Isochrysidaceae</taxon>
        <taxon>Chrysotila</taxon>
    </lineage>
</organism>
<dbReference type="GO" id="GO:0032981">
    <property type="term" value="P:mitochondrial respiratory chain complex I assembly"/>
    <property type="evidence" value="ECO:0007669"/>
    <property type="project" value="TreeGrafter"/>
</dbReference>
<sequence length="299" mass="32796">MNTDDSDGEAPFVWRAAAADSPPVSVRWHSSLDDIPNENPLLLVGHEFLDALPIHQFCRTDKGWRERMVDVREHTAEARRWASPVRSRSDKGHEAAASAAAQAVPIRNLDEDSRVLDFVLAPSPTPASALFAPELPGDAEQAEVCPAARAFTKQAAKRIRQFGGAALLIDYGDDRPPPDTLRGILQHRFVHPLHLPGEVDLSADVDFSALRRVVRQASPELRCPPLSTQRDFLGAMGLEHRVRALLRTCTPPQRQALIEGAMRLVDEAGMGTAYKVFAFSHVSLGPQLPGFLPSSFTEP</sequence>
<dbReference type="SUPFAM" id="SSF53335">
    <property type="entry name" value="S-adenosyl-L-methionine-dependent methyltransferases"/>
    <property type="match status" value="1"/>
</dbReference>
<gene>
    <name evidence="9" type="ORF">PCAR00345_LOCUS23254</name>
</gene>
<keyword evidence="4 7" id="KW-0808">Transferase</keyword>
<dbReference type="GO" id="GO:0005739">
    <property type="term" value="C:mitochondrion"/>
    <property type="evidence" value="ECO:0007669"/>
    <property type="project" value="UniProtKB-SubCell"/>
</dbReference>
<feature type="region of interest" description="Disordered" evidence="8">
    <location>
        <begin position="82"/>
        <end position="101"/>
    </location>
</feature>
<evidence type="ECO:0000256" key="4">
    <source>
        <dbReference type="ARBA" id="ARBA00022679"/>
    </source>
</evidence>
<comment type="similarity">
    <text evidence="2 7">Belongs to the NDUFAF7 family.</text>
</comment>
<evidence type="ECO:0000256" key="6">
    <source>
        <dbReference type="ARBA" id="ARBA00048612"/>
    </source>
</evidence>
<proteinExistence type="inferred from homology"/>
<comment type="function">
    <text evidence="7">Arginine methyltransferase involved in the assembly or stability of mitochondrial NADH:ubiquinone oxidoreductase complex (complex I).</text>
</comment>
<name>A0A7S4BMJ6_CHRCT</name>
<dbReference type="EMBL" id="HBIZ01036477">
    <property type="protein sequence ID" value="CAE0770642.1"/>
    <property type="molecule type" value="Transcribed_RNA"/>
</dbReference>
<dbReference type="Gene3D" id="3.40.50.12710">
    <property type="match status" value="1"/>
</dbReference>
<dbReference type="PANTHER" id="PTHR12049">
    <property type="entry name" value="PROTEIN ARGININE METHYLTRANSFERASE NDUFAF7, MITOCHONDRIAL"/>
    <property type="match status" value="1"/>
</dbReference>
<dbReference type="InterPro" id="IPR029063">
    <property type="entry name" value="SAM-dependent_MTases_sf"/>
</dbReference>
<keyword evidence="3 7" id="KW-0489">Methyltransferase</keyword>
<evidence type="ECO:0000256" key="7">
    <source>
        <dbReference type="RuleBase" id="RU364114"/>
    </source>
</evidence>
<dbReference type="GO" id="GO:0032259">
    <property type="term" value="P:methylation"/>
    <property type="evidence" value="ECO:0007669"/>
    <property type="project" value="UniProtKB-KW"/>
</dbReference>
<evidence type="ECO:0000313" key="9">
    <source>
        <dbReference type="EMBL" id="CAE0770642.1"/>
    </source>
</evidence>
<dbReference type="Pfam" id="PF02636">
    <property type="entry name" value="Methyltransf_28"/>
    <property type="match status" value="1"/>
</dbReference>
<comment type="catalytic activity">
    <reaction evidence="6 7">
        <text>L-arginyl-[protein] + 2 S-adenosyl-L-methionine = N(omega),N(omega)'-dimethyl-L-arginyl-[protein] + 2 S-adenosyl-L-homocysteine + 2 H(+)</text>
        <dbReference type="Rhea" id="RHEA:48108"/>
        <dbReference type="Rhea" id="RHEA-COMP:10532"/>
        <dbReference type="Rhea" id="RHEA-COMP:11992"/>
        <dbReference type="ChEBI" id="CHEBI:15378"/>
        <dbReference type="ChEBI" id="CHEBI:29965"/>
        <dbReference type="ChEBI" id="CHEBI:57856"/>
        <dbReference type="ChEBI" id="CHEBI:59789"/>
        <dbReference type="ChEBI" id="CHEBI:88221"/>
        <dbReference type="EC" id="2.1.1.320"/>
    </reaction>
</comment>
<dbReference type="EC" id="2.1.1.320" evidence="7"/>
<evidence type="ECO:0000256" key="8">
    <source>
        <dbReference type="SAM" id="MobiDB-lite"/>
    </source>
</evidence>
<reference evidence="9" key="1">
    <citation type="submission" date="2021-01" db="EMBL/GenBank/DDBJ databases">
        <authorList>
            <person name="Corre E."/>
            <person name="Pelletier E."/>
            <person name="Niang G."/>
            <person name="Scheremetjew M."/>
            <person name="Finn R."/>
            <person name="Kale V."/>
            <person name="Holt S."/>
            <person name="Cochrane G."/>
            <person name="Meng A."/>
            <person name="Brown T."/>
            <person name="Cohen L."/>
        </authorList>
    </citation>
    <scope>NUCLEOTIDE SEQUENCE</scope>
    <source>
        <strain evidence="9">CCMP645</strain>
    </source>
</reference>
<protein>
    <recommendedName>
        <fullName evidence="7">Protein arginine methyltransferase NDUFAF7</fullName>
        <ecNumber evidence="7">2.1.1.320</ecNumber>
    </recommendedName>
</protein>
<keyword evidence="5 7" id="KW-0496">Mitochondrion</keyword>
<evidence type="ECO:0000256" key="2">
    <source>
        <dbReference type="ARBA" id="ARBA00005891"/>
    </source>
</evidence>
<dbReference type="AlphaFoldDB" id="A0A7S4BMJ6"/>